<dbReference type="SUPFAM" id="SSF52058">
    <property type="entry name" value="L domain-like"/>
    <property type="match status" value="2"/>
</dbReference>
<dbReference type="Gene3D" id="3.80.10.10">
    <property type="entry name" value="Ribonuclease Inhibitor"/>
    <property type="match status" value="3"/>
</dbReference>
<sequence>MGLGLHSLSRLNLSNCKYCCALPPVGQLSSLNELVINGLDGVVTVGSEFYGNNSSTMKPFGMLKSLWLKNMRNWEKWFPFGDENEGGAFPRLEKLYIVTCPKLRGRLPVHLHSLAKLEISDCQHLEGSLLIDSFSVLTHIKILGCGKLESLTLAEQHEHDGITNFNISCLQELIISGCSSLISLPMVVLISTLKTLEINNCKKLELPMHRQYSSLQLYLRDCCDSLTSFPLDLFPNLQKLIINGCRNLQSLEQHGGDLLISKIEIQKCPNFVSFPKGGLRAPNLADFILNDCESLRSMPDKMHLFLPSLWFLGLEDCPEVESFPEGGLPSNLKQIMICRCKKLIANWKGWGLQILPSLAWLNIVGESENMESFPGELLLPPTLISLEIHSFEKLKSFPGELLLPNLTSLKIDSFGNLKFLDKEGFQYLISLVQLEIRKCPKLKYMPKEGFPASLRFLPIEDCHHVLEKELARNKGKE</sequence>
<dbReference type="Gramene" id="Jr10_21610_p1">
    <property type="protein sequence ID" value="cds.Jr10_21610_p1"/>
    <property type="gene ID" value="Jr10_21610"/>
</dbReference>
<dbReference type="InterPro" id="IPR032675">
    <property type="entry name" value="LRR_dom_sf"/>
</dbReference>
<dbReference type="EMBL" id="LIHL02000010">
    <property type="protein sequence ID" value="KAF5459109.1"/>
    <property type="molecule type" value="Genomic_DNA"/>
</dbReference>
<name>A0A833UK11_JUGRE</name>
<comment type="caution">
    <text evidence="2">The sequence shown here is derived from an EMBL/GenBank/DDBJ whole genome shotgun (WGS) entry which is preliminary data.</text>
</comment>
<evidence type="ECO:0008006" key="5">
    <source>
        <dbReference type="Google" id="ProtNLM"/>
    </source>
</evidence>
<dbReference type="PANTHER" id="PTHR36766">
    <property type="entry name" value="PLANT BROAD-SPECTRUM MILDEW RESISTANCE PROTEIN RPW8"/>
    <property type="match status" value="1"/>
</dbReference>
<evidence type="ECO:0000313" key="4">
    <source>
        <dbReference type="Proteomes" id="UP000619265"/>
    </source>
</evidence>
<dbReference type="EMBL" id="LIHL02000010">
    <property type="protein sequence ID" value="KAF5459108.1"/>
    <property type="molecule type" value="Genomic_DNA"/>
</dbReference>
<protein>
    <recommendedName>
        <fullName evidence="5">Disease resistance protein At3g14460</fullName>
    </recommendedName>
</protein>
<accession>A0A833UK11</accession>
<evidence type="ECO:0000313" key="2">
    <source>
        <dbReference type="EMBL" id="KAF5459108.1"/>
    </source>
</evidence>
<dbReference type="PANTHER" id="PTHR36766:SF70">
    <property type="entry name" value="DISEASE RESISTANCE PROTEIN RGA4"/>
    <property type="match status" value="1"/>
</dbReference>
<gene>
    <name evidence="3" type="ORF">F2P56_023087</name>
    <name evidence="2" type="ORF">F2P56_023088</name>
</gene>
<organism evidence="2 4">
    <name type="scientific">Juglans regia</name>
    <name type="common">English walnut</name>
    <dbReference type="NCBI Taxonomy" id="51240"/>
    <lineage>
        <taxon>Eukaryota</taxon>
        <taxon>Viridiplantae</taxon>
        <taxon>Streptophyta</taxon>
        <taxon>Embryophyta</taxon>
        <taxon>Tracheophyta</taxon>
        <taxon>Spermatophyta</taxon>
        <taxon>Magnoliopsida</taxon>
        <taxon>eudicotyledons</taxon>
        <taxon>Gunneridae</taxon>
        <taxon>Pentapetalae</taxon>
        <taxon>rosids</taxon>
        <taxon>fabids</taxon>
        <taxon>Fagales</taxon>
        <taxon>Juglandaceae</taxon>
        <taxon>Juglans</taxon>
    </lineage>
</organism>
<dbReference type="Gramene" id="Jr10_21620_p1">
    <property type="protein sequence ID" value="cds.Jr10_21620_p1"/>
    <property type="gene ID" value="Jr10_21620"/>
</dbReference>
<reference evidence="2" key="1">
    <citation type="submission" date="2015-10" db="EMBL/GenBank/DDBJ databases">
        <authorList>
            <person name="Martinez-Garcia P.J."/>
            <person name="Crepeau M.W."/>
            <person name="Puiu D."/>
            <person name="Gonzalez-Ibeas D."/>
            <person name="Whalen J."/>
            <person name="Stevens K."/>
            <person name="Paul R."/>
            <person name="Butterfield T."/>
            <person name="Britton M."/>
            <person name="Reagan R."/>
            <person name="Chakraborty S."/>
            <person name="Walawage S.L."/>
            <person name="Vasquez-Gross H.A."/>
            <person name="Cardeno C."/>
            <person name="Famula R."/>
            <person name="Pratt K."/>
            <person name="Kuruganti S."/>
            <person name="Aradhya M.K."/>
            <person name="Leslie C.A."/>
            <person name="Dandekar A.M."/>
            <person name="Salzberg S.L."/>
            <person name="Wegrzyn J.L."/>
            <person name="Langley C.H."/>
            <person name="Neale D.B."/>
        </authorList>
    </citation>
    <scope>NUCLEOTIDE SEQUENCE</scope>
    <source>
        <tissue evidence="2">Leaves</tissue>
    </source>
</reference>
<evidence type="ECO:0000313" key="3">
    <source>
        <dbReference type="EMBL" id="KAF5459109.1"/>
    </source>
</evidence>
<proteinExistence type="predicted"/>
<keyword evidence="1" id="KW-0611">Plant defense</keyword>
<dbReference type="GO" id="GO:0006952">
    <property type="term" value="P:defense response"/>
    <property type="evidence" value="ECO:0007669"/>
    <property type="project" value="UniProtKB-KW"/>
</dbReference>
<dbReference type="Proteomes" id="UP000619265">
    <property type="component" value="Unassembled WGS sequence"/>
</dbReference>
<dbReference type="AlphaFoldDB" id="A0A833UK11"/>
<reference evidence="2" key="2">
    <citation type="submission" date="2020-03" db="EMBL/GenBank/DDBJ databases">
        <title>Walnut 2.0.</title>
        <authorList>
            <person name="Marrano A."/>
            <person name="Britton M."/>
            <person name="Zimin A.V."/>
            <person name="Zaini P.A."/>
            <person name="Workman R."/>
            <person name="Puiu D."/>
            <person name="Bianco L."/>
            <person name="Allen B.J."/>
            <person name="Troggio M."/>
            <person name="Leslie C.A."/>
            <person name="Timp W."/>
            <person name="Dendekar A."/>
            <person name="Salzberg S.L."/>
            <person name="Neale D.B."/>
        </authorList>
    </citation>
    <scope>NUCLEOTIDE SEQUENCE</scope>
    <source>
        <tissue evidence="2">Leaves</tissue>
    </source>
</reference>
<evidence type="ECO:0000256" key="1">
    <source>
        <dbReference type="ARBA" id="ARBA00022821"/>
    </source>
</evidence>